<evidence type="ECO:0000256" key="1">
    <source>
        <dbReference type="ARBA" id="ARBA00022729"/>
    </source>
</evidence>
<organism evidence="3 4">
    <name type="scientific">Sneathiella litorea</name>
    <dbReference type="NCBI Taxonomy" id="2606216"/>
    <lineage>
        <taxon>Bacteria</taxon>
        <taxon>Pseudomonadati</taxon>
        <taxon>Pseudomonadota</taxon>
        <taxon>Alphaproteobacteria</taxon>
        <taxon>Sneathiellales</taxon>
        <taxon>Sneathiellaceae</taxon>
        <taxon>Sneathiella</taxon>
    </lineage>
</organism>
<feature type="signal peptide" evidence="2">
    <location>
        <begin position="1"/>
        <end position="23"/>
    </location>
</feature>
<dbReference type="RefSeq" id="WP_161317297.1">
    <property type="nucleotide sequence ID" value="NZ_WTUW01000009.1"/>
</dbReference>
<accession>A0A6L8WCL5</accession>
<dbReference type="Gene3D" id="3.40.190.170">
    <property type="entry name" value="Bacterial extracellular solute-binding protein, family 7"/>
    <property type="match status" value="1"/>
</dbReference>
<proteinExistence type="predicted"/>
<keyword evidence="4" id="KW-1185">Reference proteome</keyword>
<dbReference type="AlphaFoldDB" id="A0A6L8WCL5"/>
<dbReference type="EMBL" id="WTUW01000009">
    <property type="protein sequence ID" value="MZR32514.1"/>
    <property type="molecule type" value="Genomic_DNA"/>
</dbReference>
<keyword evidence="1 2" id="KW-0732">Signal</keyword>
<dbReference type="CDD" id="cd13665">
    <property type="entry name" value="PBP2_TRAP_Dctp3_4"/>
    <property type="match status" value="1"/>
</dbReference>
<comment type="caution">
    <text evidence="3">The sequence shown here is derived from an EMBL/GenBank/DDBJ whole genome shotgun (WGS) entry which is preliminary data.</text>
</comment>
<reference evidence="3 4" key="1">
    <citation type="submission" date="2019-12" db="EMBL/GenBank/DDBJ databases">
        <title>Snethiella sp. nov. sp. isolated from sea sand.</title>
        <authorList>
            <person name="Kim J."/>
            <person name="Jeong S.E."/>
            <person name="Jung H.S."/>
            <person name="Jeon C.O."/>
        </authorList>
    </citation>
    <scope>NUCLEOTIDE SEQUENCE [LARGE SCALE GENOMIC DNA]</scope>
    <source>
        <strain evidence="3 4">DP05</strain>
    </source>
</reference>
<name>A0A6L8WCL5_9PROT</name>
<dbReference type="PANTHER" id="PTHR33376">
    <property type="match status" value="1"/>
</dbReference>
<evidence type="ECO:0000313" key="4">
    <source>
        <dbReference type="Proteomes" id="UP000476030"/>
    </source>
</evidence>
<evidence type="ECO:0000313" key="3">
    <source>
        <dbReference type="EMBL" id="MZR32514.1"/>
    </source>
</evidence>
<dbReference type="InterPro" id="IPR038404">
    <property type="entry name" value="TRAP_DctP_sf"/>
</dbReference>
<dbReference type="GO" id="GO:0055085">
    <property type="term" value="P:transmembrane transport"/>
    <property type="evidence" value="ECO:0007669"/>
    <property type="project" value="InterPro"/>
</dbReference>
<feature type="chain" id="PRO_5026961714" evidence="2">
    <location>
        <begin position="24"/>
        <end position="342"/>
    </location>
</feature>
<gene>
    <name evidence="3" type="ORF">GQE98_17880</name>
</gene>
<dbReference type="NCBIfam" id="NF037995">
    <property type="entry name" value="TRAP_S1"/>
    <property type="match status" value="1"/>
</dbReference>
<dbReference type="SUPFAM" id="SSF53850">
    <property type="entry name" value="Periplasmic binding protein-like II"/>
    <property type="match status" value="1"/>
</dbReference>
<dbReference type="PANTHER" id="PTHR33376:SF15">
    <property type="entry name" value="BLL6794 PROTEIN"/>
    <property type="match status" value="1"/>
</dbReference>
<evidence type="ECO:0000256" key="2">
    <source>
        <dbReference type="SAM" id="SignalP"/>
    </source>
</evidence>
<dbReference type="Pfam" id="PF03480">
    <property type="entry name" value="DctP"/>
    <property type="match status" value="1"/>
</dbReference>
<sequence>MKKLIGLTLATIVAITGAPSAQAAEVTLTLHHFLSPKAPAHTQMLQPWAEKIAKDSNGRIEVKIFPSMALGGKPPELYQQVRDGVVDMVWTVPGYTPGVFPRIEVFELPTVHKGDAKVTNAAIQEIFPLIAEDFADVKPLLVHVHAGNALHTTSKKVTSLDDVKGMKIRTPSRSGGWMIEAWGADPVGMPLPDLSQSLSKGVVEGGLVPFEIFPPFKLADLTKYSLVGGDNERFGTATFLFAMNKDSYNRLPDDLKKVIDDNIGPTFSEEMGVVWNNVEKPGIGMQEKSGGEIVQLDAAAKGVFDEVGGKVVARWVEEVGDRGIDGQKLVEEARKAIAKHSN</sequence>
<protein>
    <submittedName>
        <fullName evidence="3">C4-dicarboxylate ABC transporter substrate-binding protein</fullName>
    </submittedName>
</protein>
<dbReference type="Proteomes" id="UP000476030">
    <property type="component" value="Unassembled WGS sequence"/>
</dbReference>
<dbReference type="InterPro" id="IPR018389">
    <property type="entry name" value="DctP_fam"/>
</dbReference>